<dbReference type="InterPro" id="IPR020846">
    <property type="entry name" value="MFS_dom"/>
</dbReference>
<feature type="transmembrane region" description="Helical" evidence="4">
    <location>
        <begin position="301"/>
        <end position="319"/>
    </location>
</feature>
<keyword evidence="3 4" id="KW-0472">Membrane</keyword>
<feature type="transmembrane region" description="Helical" evidence="4">
    <location>
        <begin position="40"/>
        <end position="65"/>
    </location>
</feature>
<dbReference type="EMBL" id="JACJUU010000003">
    <property type="protein sequence ID" value="MBC2769460.1"/>
    <property type="molecule type" value="Genomic_DNA"/>
</dbReference>
<feature type="transmembrane region" description="Helical" evidence="4">
    <location>
        <begin position="134"/>
        <end position="152"/>
    </location>
</feature>
<name>A0A842HQ49_9BURK</name>
<dbReference type="InterPro" id="IPR011701">
    <property type="entry name" value="MFS"/>
</dbReference>
<feature type="transmembrane region" description="Helical" evidence="4">
    <location>
        <begin position="101"/>
        <end position="122"/>
    </location>
</feature>
<dbReference type="PANTHER" id="PTHR42910:SF1">
    <property type="entry name" value="MAJOR FACILITATOR SUPERFAMILY (MFS) PROFILE DOMAIN-CONTAINING PROTEIN"/>
    <property type="match status" value="1"/>
</dbReference>
<gene>
    <name evidence="6" type="ORF">GTU67_05955</name>
</gene>
<evidence type="ECO:0000313" key="6">
    <source>
        <dbReference type="EMBL" id="MBC2769460.1"/>
    </source>
</evidence>
<dbReference type="InterPro" id="IPR036259">
    <property type="entry name" value="MFS_trans_sf"/>
</dbReference>
<dbReference type="Pfam" id="PF07690">
    <property type="entry name" value="MFS_1"/>
    <property type="match status" value="1"/>
</dbReference>
<feature type="transmembrane region" description="Helical" evidence="4">
    <location>
        <begin position="77"/>
        <end position="95"/>
    </location>
</feature>
<keyword evidence="2 4" id="KW-1133">Transmembrane helix</keyword>
<organism evidence="6 7">
    <name type="scientific">Pusillimonas minor</name>
    <dbReference type="NCBI Taxonomy" id="2697024"/>
    <lineage>
        <taxon>Bacteria</taxon>
        <taxon>Pseudomonadati</taxon>
        <taxon>Pseudomonadota</taxon>
        <taxon>Betaproteobacteria</taxon>
        <taxon>Burkholderiales</taxon>
        <taxon>Alcaligenaceae</taxon>
        <taxon>Pusillimonas</taxon>
    </lineage>
</organism>
<feature type="domain" description="Major facilitator superfamily (MFS) profile" evidence="5">
    <location>
        <begin position="1"/>
        <end position="390"/>
    </location>
</feature>
<feature type="transmembrane region" description="Helical" evidence="4">
    <location>
        <begin position="367"/>
        <end position="387"/>
    </location>
</feature>
<evidence type="ECO:0000256" key="1">
    <source>
        <dbReference type="ARBA" id="ARBA00022692"/>
    </source>
</evidence>
<comment type="caution">
    <text evidence="6">The sequence shown here is derived from an EMBL/GenBank/DDBJ whole genome shotgun (WGS) entry which is preliminary data.</text>
</comment>
<dbReference type="Gene3D" id="1.20.1250.20">
    <property type="entry name" value="MFS general substrate transporter like domains"/>
    <property type="match status" value="1"/>
</dbReference>
<keyword evidence="1 4" id="KW-0812">Transmembrane</keyword>
<dbReference type="GO" id="GO:0022857">
    <property type="term" value="F:transmembrane transporter activity"/>
    <property type="evidence" value="ECO:0007669"/>
    <property type="project" value="InterPro"/>
</dbReference>
<dbReference type="CDD" id="cd17324">
    <property type="entry name" value="MFS_NepI_like"/>
    <property type="match status" value="1"/>
</dbReference>
<proteinExistence type="predicted"/>
<feature type="transmembrane region" description="Helical" evidence="4">
    <location>
        <begin position="247"/>
        <end position="266"/>
    </location>
</feature>
<feature type="transmembrane region" description="Helical" evidence="4">
    <location>
        <begin position="340"/>
        <end position="361"/>
    </location>
</feature>
<evidence type="ECO:0000256" key="3">
    <source>
        <dbReference type="ARBA" id="ARBA00023136"/>
    </source>
</evidence>
<protein>
    <submittedName>
        <fullName evidence="6">MFS transporter</fullName>
    </submittedName>
</protein>
<dbReference type="PANTHER" id="PTHR42910">
    <property type="entry name" value="TRANSPORTER SCO4007-RELATED"/>
    <property type="match status" value="1"/>
</dbReference>
<feature type="transmembrane region" description="Helical" evidence="4">
    <location>
        <begin position="216"/>
        <end position="235"/>
    </location>
</feature>
<keyword evidence="7" id="KW-1185">Reference proteome</keyword>
<evidence type="ECO:0000256" key="2">
    <source>
        <dbReference type="ARBA" id="ARBA00022989"/>
    </source>
</evidence>
<evidence type="ECO:0000259" key="5">
    <source>
        <dbReference type="PROSITE" id="PS50850"/>
    </source>
</evidence>
<dbReference type="AlphaFoldDB" id="A0A842HQ49"/>
<dbReference type="Proteomes" id="UP000545386">
    <property type="component" value="Unassembled WGS sequence"/>
</dbReference>
<feature type="transmembrane region" description="Helical" evidence="4">
    <location>
        <begin position="164"/>
        <end position="184"/>
    </location>
</feature>
<evidence type="ECO:0000256" key="4">
    <source>
        <dbReference type="SAM" id="Phobius"/>
    </source>
</evidence>
<accession>A0A842HQ49</accession>
<reference evidence="6 7" key="1">
    <citation type="submission" date="2020-08" db="EMBL/GenBank/DDBJ databases">
        <title>Paraeoetvoesia sp. YC-7-48 draft genome sequence.</title>
        <authorList>
            <person name="Yao L."/>
        </authorList>
    </citation>
    <scope>NUCLEOTIDE SEQUENCE [LARGE SCALE GENOMIC DNA]</scope>
    <source>
        <strain evidence="7">YC-7-48</strain>
    </source>
</reference>
<dbReference type="PROSITE" id="PS50850">
    <property type="entry name" value="MFS"/>
    <property type="match status" value="1"/>
</dbReference>
<evidence type="ECO:0000313" key="7">
    <source>
        <dbReference type="Proteomes" id="UP000545386"/>
    </source>
</evidence>
<sequence length="393" mass="41423">MAGGRALSPFLLWLMTIATGAAVASNYYPQPLLDSIAADLGVSYAAVGIIVTVSQVGYGVGLMFLVPLGDKFEKRGLIVLMMALTAAGLLISGLAPSLPWLLLGTAMTGLFSAVTQVLVPFAALMAPVNAKGRAVGMLMSGLLIGILLGRTVSGGLSSLGSWRIVYFVAAAVLILLAVMLWRSLPTHRSETRIIYNELIGSVVQLFRTEPVLRLRALLGFLSFVLFALFWTPLAFLLSQPPYQYTEAVIGLFGLAGIAGALAANWAGRMTDRGKNREATLISLILLLVAWLPLGLGKTSLTALIIGVVVLDLAAQLLHVSNMGAVMRINPELRNRLNSGYMTVYFLGGASGSFAAATIYQYFGWNGIVAAGVLVASVGLVFGGQAVYRARTGG</sequence>
<dbReference type="SUPFAM" id="SSF103473">
    <property type="entry name" value="MFS general substrate transporter"/>
    <property type="match status" value="1"/>
</dbReference>
<feature type="transmembrane region" description="Helical" evidence="4">
    <location>
        <begin position="278"/>
        <end position="295"/>
    </location>
</feature>